<name>A0A0E9WUI7_ANGAN</name>
<sequence>MQNTETVTLIVCACRKRACVRVRLCDTHYRTVSPLYTVDTLKYTGLGA</sequence>
<reference evidence="1" key="1">
    <citation type="submission" date="2014-11" db="EMBL/GenBank/DDBJ databases">
        <authorList>
            <person name="Amaro Gonzalez C."/>
        </authorList>
    </citation>
    <scope>NUCLEOTIDE SEQUENCE</scope>
</reference>
<organism evidence="1">
    <name type="scientific">Anguilla anguilla</name>
    <name type="common">European freshwater eel</name>
    <name type="synonym">Muraena anguilla</name>
    <dbReference type="NCBI Taxonomy" id="7936"/>
    <lineage>
        <taxon>Eukaryota</taxon>
        <taxon>Metazoa</taxon>
        <taxon>Chordata</taxon>
        <taxon>Craniata</taxon>
        <taxon>Vertebrata</taxon>
        <taxon>Euteleostomi</taxon>
        <taxon>Actinopterygii</taxon>
        <taxon>Neopterygii</taxon>
        <taxon>Teleostei</taxon>
        <taxon>Anguilliformes</taxon>
        <taxon>Anguillidae</taxon>
        <taxon>Anguilla</taxon>
    </lineage>
</organism>
<evidence type="ECO:0000313" key="1">
    <source>
        <dbReference type="EMBL" id="JAH94062.1"/>
    </source>
</evidence>
<reference evidence="1" key="2">
    <citation type="journal article" date="2015" name="Fish Shellfish Immunol.">
        <title>Early steps in the European eel (Anguilla anguilla)-Vibrio vulnificus interaction in the gills: Role of the RtxA13 toxin.</title>
        <authorList>
            <person name="Callol A."/>
            <person name="Pajuelo D."/>
            <person name="Ebbesson L."/>
            <person name="Teles M."/>
            <person name="MacKenzie S."/>
            <person name="Amaro C."/>
        </authorList>
    </citation>
    <scope>NUCLEOTIDE SEQUENCE</scope>
</reference>
<dbReference type="AlphaFoldDB" id="A0A0E9WUI7"/>
<protein>
    <submittedName>
        <fullName evidence="1">Uncharacterized protein</fullName>
    </submittedName>
</protein>
<dbReference type="EMBL" id="GBXM01014515">
    <property type="protein sequence ID" value="JAH94062.1"/>
    <property type="molecule type" value="Transcribed_RNA"/>
</dbReference>
<accession>A0A0E9WUI7</accession>
<proteinExistence type="predicted"/>